<dbReference type="Proteomes" id="UP001056120">
    <property type="component" value="Linkage Group LG14"/>
</dbReference>
<name>A0ACB9GTA3_9ASTR</name>
<comment type="caution">
    <text evidence="1">The sequence shown here is derived from an EMBL/GenBank/DDBJ whole genome shotgun (WGS) entry which is preliminary data.</text>
</comment>
<evidence type="ECO:0000313" key="2">
    <source>
        <dbReference type="Proteomes" id="UP001056120"/>
    </source>
</evidence>
<gene>
    <name evidence="1" type="ORF">L1987_45334</name>
</gene>
<organism evidence="1 2">
    <name type="scientific">Smallanthus sonchifolius</name>
    <dbReference type="NCBI Taxonomy" id="185202"/>
    <lineage>
        <taxon>Eukaryota</taxon>
        <taxon>Viridiplantae</taxon>
        <taxon>Streptophyta</taxon>
        <taxon>Embryophyta</taxon>
        <taxon>Tracheophyta</taxon>
        <taxon>Spermatophyta</taxon>
        <taxon>Magnoliopsida</taxon>
        <taxon>eudicotyledons</taxon>
        <taxon>Gunneridae</taxon>
        <taxon>Pentapetalae</taxon>
        <taxon>asterids</taxon>
        <taxon>campanulids</taxon>
        <taxon>Asterales</taxon>
        <taxon>Asteraceae</taxon>
        <taxon>Asteroideae</taxon>
        <taxon>Heliantheae alliance</taxon>
        <taxon>Millerieae</taxon>
        <taxon>Smallanthus</taxon>
    </lineage>
</organism>
<reference evidence="1 2" key="2">
    <citation type="journal article" date="2022" name="Mol. Ecol. Resour.">
        <title>The genomes of chicory, endive, great burdock and yacon provide insights into Asteraceae paleo-polyploidization history and plant inulin production.</title>
        <authorList>
            <person name="Fan W."/>
            <person name="Wang S."/>
            <person name="Wang H."/>
            <person name="Wang A."/>
            <person name="Jiang F."/>
            <person name="Liu H."/>
            <person name="Zhao H."/>
            <person name="Xu D."/>
            <person name="Zhang Y."/>
        </authorList>
    </citation>
    <scope>NUCLEOTIDE SEQUENCE [LARGE SCALE GENOMIC DNA]</scope>
    <source>
        <strain evidence="2">cv. Yunnan</strain>
        <tissue evidence="1">Leaves</tissue>
    </source>
</reference>
<evidence type="ECO:0000313" key="1">
    <source>
        <dbReference type="EMBL" id="KAI3786200.1"/>
    </source>
</evidence>
<sequence length="130" mass="15387">MNSIRNTTPFSDSDDVNTPQSGAQMDQNQTAIYRCTVRRRYWPLRRKKKKLPTVRLGGKRQLLVRILKRIRMRWMKMKKACTLKKLKEYYYSVLKDVIEAGGSFETFQQRLMLETSFAVPVMGLSFNTYH</sequence>
<dbReference type="EMBL" id="CM042031">
    <property type="protein sequence ID" value="KAI3786200.1"/>
    <property type="molecule type" value="Genomic_DNA"/>
</dbReference>
<proteinExistence type="predicted"/>
<accession>A0ACB9GTA3</accession>
<protein>
    <submittedName>
        <fullName evidence="1">Uncharacterized protein</fullName>
    </submittedName>
</protein>
<keyword evidence="2" id="KW-1185">Reference proteome</keyword>
<reference evidence="2" key="1">
    <citation type="journal article" date="2022" name="Mol. Ecol. Resour.">
        <title>The genomes of chicory, endive, great burdock and yacon provide insights into Asteraceae palaeo-polyploidization history and plant inulin production.</title>
        <authorList>
            <person name="Fan W."/>
            <person name="Wang S."/>
            <person name="Wang H."/>
            <person name="Wang A."/>
            <person name="Jiang F."/>
            <person name="Liu H."/>
            <person name="Zhao H."/>
            <person name="Xu D."/>
            <person name="Zhang Y."/>
        </authorList>
    </citation>
    <scope>NUCLEOTIDE SEQUENCE [LARGE SCALE GENOMIC DNA]</scope>
    <source>
        <strain evidence="2">cv. Yunnan</strain>
    </source>
</reference>